<dbReference type="SUPFAM" id="SSF160443">
    <property type="entry name" value="SMR domain-like"/>
    <property type="match status" value="1"/>
</dbReference>
<dbReference type="CDD" id="cd14279">
    <property type="entry name" value="CUE"/>
    <property type="match status" value="1"/>
</dbReference>
<evidence type="ECO:0000259" key="3">
    <source>
        <dbReference type="PROSITE" id="PS51140"/>
    </source>
</evidence>
<dbReference type="PROSITE" id="PS50828">
    <property type="entry name" value="SMR"/>
    <property type="match status" value="1"/>
</dbReference>
<dbReference type="Proteomes" id="UP001412239">
    <property type="component" value="Unassembled WGS sequence"/>
</dbReference>
<dbReference type="PANTHER" id="PTHR46535">
    <property type="entry name" value="NEDD4-BINDING PROTEIN 2"/>
    <property type="match status" value="1"/>
</dbReference>
<reference evidence="4" key="1">
    <citation type="submission" date="2015-10" db="EMBL/GenBank/DDBJ databases">
        <authorList>
            <person name="Regsiter A."/>
            <person name="william w."/>
        </authorList>
    </citation>
    <scope>NUCLEOTIDE SEQUENCE</scope>
    <source>
        <strain evidence="4">Montdore</strain>
    </source>
</reference>
<dbReference type="GO" id="GO:0043130">
    <property type="term" value="F:ubiquitin binding"/>
    <property type="evidence" value="ECO:0007669"/>
    <property type="project" value="InterPro"/>
</dbReference>
<dbReference type="EMBL" id="LN891013">
    <property type="protein sequence ID" value="CUS11727.1"/>
    <property type="molecule type" value="Genomic_DNA"/>
</dbReference>
<dbReference type="InterPro" id="IPR036063">
    <property type="entry name" value="Smr_dom_sf"/>
</dbReference>
<dbReference type="PANTHER" id="PTHR46535:SF1">
    <property type="entry name" value="NEDD4-BINDING PROTEIN 2"/>
    <property type="match status" value="1"/>
</dbReference>
<dbReference type="Gene3D" id="1.10.8.10">
    <property type="entry name" value="DNA helicase RuvA subunit, C-terminal domain"/>
    <property type="match status" value="1"/>
</dbReference>
<dbReference type="SMART" id="SM01162">
    <property type="entry name" value="DUF1771"/>
    <property type="match status" value="1"/>
</dbReference>
<keyword evidence="5" id="KW-1185">Reference proteome</keyword>
<dbReference type="InterPro" id="IPR058864">
    <property type="entry name" value="UBA_10"/>
</dbReference>
<feature type="domain" description="CUE" evidence="3">
    <location>
        <begin position="88"/>
        <end position="131"/>
    </location>
</feature>
<protein>
    <recommendedName>
        <fullName evidence="6">Smr domain-containing protein</fullName>
    </recommendedName>
</protein>
<dbReference type="SUPFAM" id="SSF46934">
    <property type="entry name" value="UBA-like"/>
    <property type="match status" value="1"/>
</dbReference>
<name>A0A292PZ99_9PEZI</name>
<dbReference type="InterPro" id="IPR003892">
    <property type="entry name" value="CUE"/>
</dbReference>
<proteinExistence type="predicted"/>
<feature type="domain" description="Smr" evidence="2">
    <location>
        <begin position="408"/>
        <end position="491"/>
    </location>
</feature>
<feature type="compositionally biased region" description="Gly residues" evidence="1">
    <location>
        <begin position="166"/>
        <end position="175"/>
    </location>
</feature>
<accession>A0A292PZ99</accession>
<evidence type="ECO:0000256" key="1">
    <source>
        <dbReference type="SAM" id="MobiDB-lite"/>
    </source>
</evidence>
<evidence type="ECO:0008006" key="6">
    <source>
        <dbReference type="Google" id="ProtNLM"/>
    </source>
</evidence>
<feature type="region of interest" description="Disordered" evidence="1">
    <location>
        <begin position="158"/>
        <end position="191"/>
    </location>
</feature>
<evidence type="ECO:0000313" key="5">
    <source>
        <dbReference type="Proteomes" id="UP001412239"/>
    </source>
</evidence>
<organism evidence="4 5">
    <name type="scientific">Tuber aestivum</name>
    <name type="common">summer truffle</name>
    <dbReference type="NCBI Taxonomy" id="59557"/>
    <lineage>
        <taxon>Eukaryota</taxon>
        <taxon>Fungi</taxon>
        <taxon>Dikarya</taxon>
        <taxon>Ascomycota</taxon>
        <taxon>Pezizomycotina</taxon>
        <taxon>Pezizomycetes</taxon>
        <taxon>Pezizales</taxon>
        <taxon>Tuberaceae</taxon>
        <taxon>Tuber</taxon>
    </lineage>
</organism>
<dbReference type="GO" id="GO:0004519">
    <property type="term" value="F:endonuclease activity"/>
    <property type="evidence" value="ECO:0007669"/>
    <property type="project" value="TreeGrafter"/>
</dbReference>
<evidence type="ECO:0000259" key="2">
    <source>
        <dbReference type="PROSITE" id="PS50828"/>
    </source>
</evidence>
<dbReference type="SMART" id="SM00463">
    <property type="entry name" value="SMR"/>
    <property type="match status" value="1"/>
</dbReference>
<gene>
    <name evidence="4" type="ORF">GSTUAT00004182001</name>
</gene>
<dbReference type="Gene3D" id="3.30.1370.110">
    <property type="match status" value="1"/>
</dbReference>
<dbReference type="GO" id="GO:0005634">
    <property type="term" value="C:nucleus"/>
    <property type="evidence" value="ECO:0007669"/>
    <property type="project" value="TreeGrafter"/>
</dbReference>
<dbReference type="Pfam" id="PF08590">
    <property type="entry name" value="DUF1771"/>
    <property type="match status" value="1"/>
</dbReference>
<dbReference type="AlphaFoldDB" id="A0A292PZ99"/>
<feature type="compositionally biased region" description="Polar residues" evidence="1">
    <location>
        <begin position="177"/>
        <end position="191"/>
    </location>
</feature>
<dbReference type="InterPro" id="IPR013899">
    <property type="entry name" value="DUF1771"/>
</dbReference>
<evidence type="ECO:0000313" key="4">
    <source>
        <dbReference type="EMBL" id="CUS11727.1"/>
    </source>
</evidence>
<dbReference type="InterPro" id="IPR052772">
    <property type="entry name" value="Endo/PolyKinase_Domain-Protein"/>
</dbReference>
<dbReference type="InterPro" id="IPR002625">
    <property type="entry name" value="Smr_dom"/>
</dbReference>
<dbReference type="Pfam" id="PF02845">
    <property type="entry name" value="CUE"/>
    <property type="match status" value="1"/>
</dbReference>
<sequence length="497" mass="53674">MTSEMNNVEVEPLGVLQSEFPTLDSALIAAILNDTNDLNDARQTLGILRSQTILDDGALPGLDSCPELCEGSSETDLTWQTEENDGENPPDKIDALQKMFPELGTYTLRRVLGGVQGDVDRAIDELLNRAFLDGDEEGGKMKGVDAFDGELVWNWGGKKGKRKGQSGNGKGGGGRASSASDENLQSDNTSESRWVVMSREVDYLAGCLGLERGKVQSVYHCHNGSMGHTIAALLNECDGGDSQDPTHLDELHALAGKFGATVKTDHLAKLLLLCGENKTALFQLAEILSCNPPSKQHLLGASSPTSPSRPWTAACQTTPTVNTNWTVIGTVPWPPTSPSIYASTYTSARNEAFAKASAAHRKSKSDRLMSGAAAVYSEQGHEYSNRAREYSDIAAETLVDQNSSGDTLDLHGITVKQAVKISRERTTQWWVRESNNRELRRGGVKALCIVTGCGRHSKDGKPRLLPAVSKMLIREGWDIQVQGGQVLVWGAKARAGR</sequence>
<dbReference type="Pfam" id="PF26286">
    <property type="entry name" value="UBA_10"/>
    <property type="match status" value="1"/>
</dbReference>
<dbReference type="InterPro" id="IPR009060">
    <property type="entry name" value="UBA-like_sf"/>
</dbReference>
<dbReference type="PROSITE" id="PS51140">
    <property type="entry name" value="CUE"/>
    <property type="match status" value="1"/>
</dbReference>